<gene>
    <name evidence="3" type="ORF">GCM10011575_22480</name>
</gene>
<dbReference type="Pfam" id="PF22725">
    <property type="entry name" value="GFO_IDH_MocA_C3"/>
    <property type="match status" value="1"/>
</dbReference>
<feature type="domain" description="Gfo/Idh/MocA-like oxidoreductase N-terminal" evidence="1">
    <location>
        <begin position="2"/>
        <end position="122"/>
    </location>
</feature>
<reference evidence="3" key="1">
    <citation type="journal article" date="2014" name="Int. J. Syst. Evol. Microbiol.">
        <title>Complete genome sequence of Corynebacterium casei LMG S-19264T (=DSM 44701T), isolated from a smear-ripened cheese.</title>
        <authorList>
            <consortium name="US DOE Joint Genome Institute (JGI-PGF)"/>
            <person name="Walter F."/>
            <person name="Albersmeier A."/>
            <person name="Kalinowski J."/>
            <person name="Ruckert C."/>
        </authorList>
    </citation>
    <scope>NUCLEOTIDE SEQUENCE</scope>
    <source>
        <strain evidence="3">CGMCC 4.7306</strain>
    </source>
</reference>
<reference evidence="3" key="2">
    <citation type="submission" date="2020-09" db="EMBL/GenBank/DDBJ databases">
        <authorList>
            <person name="Sun Q."/>
            <person name="Zhou Y."/>
        </authorList>
    </citation>
    <scope>NUCLEOTIDE SEQUENCE</scope>
    <source>
        <strain evidence="3">CGMCC 4.7306</strain>
    </source>
</reference>
<name>A0A917S9K6_9ACTN</name>
<dbReference type="Proteomes" id="UP000613840">
    <property type="component" value="Unassembled WGS sequence"/>
</dbReference>
<dbReference type="InterPro" id="IPR055170">
    <property type="entry name" value="GFO_IDH_MocA-like_dom"/>
</dbReference>
<accession>A0A917S9K6</accession>
<feature type="domain" description="GFO/IDH/MocA-like oxidoreductase" evidence="2">
    <location>
        <begin position="131"/>
        <end position="255"/>
    </location>
</feature>
<dbReference type="Gene3D" id="3.40.50.720">
    <property type="entry name" value="NAD(P)-binding Rossmann-like Domain"/>
    <property type="match status" value="1"/>
</dbReference>
<organism evidence="3 4">
    <name type="scientific">Microlunatus endophyticus</name>
    <dbReference type="NCBI Taxonomy" id="1716077"/>
    <lineage>
        <taxon>Bacteria</taxon>
        <taxon>Bacillati</taxon>
        <taxon>Actinomycetota</taxon>
        <taxon>Actinomycetes</taxon>
        <taxon>Propionibacteriales</taxon>
        <taxon>Propionibacteriaceae</taxon>
        <taxon>Microlunatus</taxon>
    </lineage>
</organism>
<dbReference type="InterPro" id="IPR051450">
    <property type="entry name" value="Gfo/Idh/MocA_Oxidoreductases"/>
</dbReference>
<evidence type="ECO:0000259" key="2">
    <source>
        <dbReference type="Pfam" id="PF22725"/>
    </source>
</evidence>
<evidence type="ECO:0000259" key="1">
    <source>
        <dbReference type="Pfam" id="PF01408"/>
    </source>
</evidence>
<dbReference type="Gene3D" id="3.30.360.10">
    <property type="entry name" value="Dihydrodipicolinate Reductase, domain 2"/>
    <property type="match status" value="1"/>
</dbReference>
<dbReference type="RefSeq" id="WP_188895475.1">
    <property type="nucleotide sequence ID" value="NZ_BMMZ01000005.1"/>
</dbReference>
<dbReference type="EMBL" id="BMMZ01000005">
    <property type="protein sequence ID" value="GGL63584.1"/>
    <property type="molecule type" value="Genomic_DNA"/>
</dbReference>
<dbReference type="InterPro" id="IPR036291">
    <property type="entry name" value="NAD(P)-bd_dom_sf"/>
</dbReference>
<keyword evidence="4" id="KW-1185">Reference proteome</keyword>
<dbReference type="SUPFAM" id="SSF55347">
    <property type="entry name" value="Glyceraldehyde-3-phosphate dehydrogenase-like, C-terminal domain"/>
    <property type="match status" value="1"/>
</dbReference>
<comment type="caution">
    <text evidence="3">The sequence shown here is derived from an EMBL/GenBank/DDBJ whole genome shotgun (WGS) entry which is preliminary data.</text>
</comment>
<proteinExistence type="predicted"/>
<dbReference type="AlphaFoldDB" id="A0A917S9K6"/>
<dbReference type="PANTHER" id="PTHR43377">
    <property type="entry name" value="BILIVERDIN REDUCTASE A"/>
    <property type="match status" value="1"/>
</dbReference>
<dbReference type="PANTHER" id="PTHR43377:SF1">
    <property type="entry name" value="BILIVERDIN REDUCTASE A"/>
    <property type="match status" value="1"/>
</dbReference>
<dbReference type="GO" id="GO:0000166">
    <property type="term" value="F:nucleotide binding"/>
    <property type="evidence" value="ECO:0007669"/>
    <property type="project" value="InterPro"/>
</dbReference>
<evidence type="ECO:0000313" key="3">
    <source>
        <dbReference type="EMBL" id="GGL63584.1"/>
    </source>
</evidence>
<evidence type="ECO:0000313" key="4">
    <source>
        <dbReference type="Proteomes" id="UP000613840"/>
    </source>
</evidence>
<dbReference type="InterPro" id="IPR000683">
    <property type="entry name" value="Gfo/Idh/MocA-like_OxRdtase_N"/>
</dbReference>
<dbReference type="Pfam" id="PF01408">
    <property type="entry name" value="GFO_IDH_MocA"/>
    <property type="match status" value="1"/>
</dbReference>
<protein>
    <submittedName>
        <fullName evidence="3">Dehydrogenase</fullName>
    </submittedName>
</protein>
<dbReference type="SUPFAM" id="SSF51735">
    <property type="entry name" value="NAD(P)-binding Rossmann-fold domains"/>
    <property type="match status" value="1"/>
</dbReference>
<sequence>MLKVGLIGGGGIANAHIRGYAANADKIKIAAVADAVEATAEQRGTELGATAYTDYAQMIKEEQDLDAVDICLPHHLHADAIIAAAEAGLNILCEKPLCLSPEEARRVNAAVKDNKVTLMSAHNQLFMPTVAKAKELLASGVIGPVYEVRTTDSFFNNFDPANMGWRAHVETAGGGELIDTGYHPSYLLLSLAGGVPVEATAMLATHRLTFSEAEDSAQVLVRFDNGVIGQLVTSWAYQPAAITERFSAVGELGSLYADGSTLSYRLRDGKEETFTFDPVDTFAAEIGHFAHCLETGERPPHTEDEGIQVLGMILAAYESAKNKTIAPVLNVLA</sequence>